<name>A0A0C3PEW7_PISTI</name>
<organism evidence="2 3">
    <name type="scientific">Pisolithus tinctorius Marx 270</name>
    <dbReference type="NCBI Taxonomy" id="870435"/>
    <lineage>
        <taxon>Eukaryota</taxon>
        <taxon>Fungi</taxon>
        <taxon>Dikarya</taxon>
        <taxon>Basidiomycota</taxon>
        <taxon>Agaricomycotina</taxon>
        <taxon>Agaricomycetes</taxon>
        <taxon>Agaricomycetidae</taxon>
        <taxon>Boletales</taxon>
        <taxon>Sclerodermatineae</taxon>
        <taxon>Pisolithaceae</taxon>
        <taxon>Pisolithus</taxon>
    </lineage>
</organism>
<evidence type="ECO:0000256" key="1">
    <source>
        <dbReference type="SAM" id="MobiDB-lite"/>
    </source>
</evidence>
<keyword evidence="3" id="KW-1185">Reference proteome</keyword>
<feature type="region of interest" description="Disordered" evidence="1">
    <location>
        <begin position="1"/>
        <end position="61"/>
    </location>
</feature>
<reference evidence="3" key="2">
    <citation type="submission" date="2015-01" db="EMBL/GenBank/DDBJ databases">
        <title>Evolutionary Origins and Diversification of the Mycorrhizal Mutualists.</title>
        <authorList>
            <consortium name="DOE Joint Genome Institute"/>
            <consortium name="Mycorrhizal Genomics Consortium"/>
            <person name="Kohler A."/>
            <person name="Kuo A."/>
            <person name="Nagy L.G."/>
            <person name="Floudas D."/>
            <person name="Copeland A."/>
            <person name="Barry K.W."/>
            <person name="Cichocki N."/>
            <person name="Veneault-Fourrey C."/>
            <person name="LaButti K."/>
            <person name="Lindquist E.A."/>
            <person name="Lipzen A."/>
            <person name="Lundell T."/>
            <person name="Morin E."/>
            <person name="Murat C."/>
            <person name="Riley R."/>
            <person name="Ohm R."/>
            <person name="Sun H."/>
            <person name="Tunlid A."/>
            <person name="Henrissat B."/>
            <person name="Grigoriev I.V."/>
            <person name="Hibbett D.S."/>
            <person name="Martin F."/>
        </authorList>
    </citation>
    <scope>NUCLEOTIDE SEQUENCE [LARGE SCALE GENOMIC DNA]</scope>
    <source>
        <strain evidence="3">Marx 270</strain>
    </source>
</reference>
<feature type="compositionally biased region" description="Polar residues" evidence="1">
    <location>
        <begin position="1"/>
        <end position="20"/>
    </location>
</feature>
<proteinExistence type="predicted"/>
<evidence type="ECO:0000313" key="2">
    <source>
        <dbReference type="EMBL" id="KIO12380.1"/>
    </source>
</evidence>
<accession>A0A0C3PEW7</accession>
<dbReference type="HOGENOM" id="CLU_2929101_0_0_1"/>
<dbReference type="InParanoid" id="A0A0C3PEW7"/>
<protein>
    <submittedName>
        <fullName evidence="2">Uncharacterized protein</fullName>
    </submittedName>
</protein>
<feature type="compositionally biased region" description="Polar residues" evidence="1">
    <location>
        <begin position="50"/>
        <end position="61"/>
    </location>
</feature>
<dbReference type="EMBL" id="KN831947">
    <property type="protein sequence ID" value="KIO12380.1"/>
    <property type="molecule type" value="Genomic_DNA"/>
</dbReference>
<feature type="non-terminal residue" evidence="2">
    <location>
        <position position="61"/>
    </location>
</feature>
<gene>
    <name evidence="2" type="ORF">M404DRAFT_993376</name>
</gene>
<reference evidence="2 3" key="1">
    <citation type="submission" date="2014-04" db="EMBL/GenBank/DDBJ databases">
        <authorList>
            <consortium name="DOE Joint Genome Institute"/>
            <person name="Kuo A."/>
            <person name="Kohler A."/>
            <person name="Costa M.D."/>
            <person name="Nagy L.G."/>
            <person name="Floudas D."/>
            <person name="Copeland A."/>
            <person name="Barry K.W."/>
            <person name="Cichocki N."/>
            <person name="Veneault-Fourrey C."/>
            <person name="LaButti K."/>
            <person name="Lindquist E.A."/>
            <person name="Lipzen A."/>
            <person name="Lundell T."/>
            <person name="Morin E."/>
            <person name="Murat C."/>
            <person name="Sun H."/>
            <person name="Tunlid A."/>
            <person name="Henrissat B."/>
            <person name="Grigoriev I.V."/>
            <person name="Hibbett D.S."/>
            <person name="Martin F."/>
            <person name="Nordberg H.P."/>
            <person name="Cantor M.N."/>
            <person name="Hua S.X."/>
        </authorList>
    </citation>
    <scope>NUCLEOTIDE SEQUENCE [LARGE SCALE GENOMIC DNA]</scope>
    <source>
        <strain evidence="2 3">Marx 270</strain>
    </source>
</reference>
<dbReference type="AlphaFoldDB" id="A0A0C3PEW7"/>
<sequence length="61" mass="6400">MQHPTTKAHANSKTMLNPQSGLDGPSITKQLTFSLEPGSTPFSTGHGLTADNTTRYQGGGQ</sequence>
<dbReference type="Proteomes" id="UP000054217">
    <property type="component" value="Unassembled WGS sequence"/>
</dbReference>
<evidence type="ECO:0000313" key="3">
    <source>
        <dbReference type="Proteomes" id="UP000054217"/>
    </source>
</evidence>